<name>A0A4Q9DG70_9BACL</name>
<evidence type="ECO:0000256" key="4">
    <source>
        <dbReference type="ARBA" id="ARBA00022692"/>
    </source>
</evidence>
<accession>A0A4Q9DG70</accession>
<dbReference type="RefSeq" id="WP_131017522.1">
    <property type="nucleotide sequence ID" value="NZ_SIRE01000028.1"/>
</dbReference>
<dbReference type="GO" id="GO:0005345">
    <property type="term" value="F:purine nucleobase transmembrane transporter activity"/>
    <property type="evidence" value="ECO:0007669"/>
    <property type="project" value="TreeGrafter"/>
</dbReference>
<keyword evidence="6 7" id="KW-0472">Membrane</keyword>
<keyword evidence="5 7" id="KW-1133">Transmembrane helix</keyword>
<keyword evidence="3" id="KW-0813">Transport</keyword>
<feature type="transmembrane region" description="Helical" evidence="7">
    <location>
        <begin position="237"/>
        <end position="256"/>
    </location>
</feature>
<feature type="transmembrane region" description="Helical" evidence="7">
    <location>
        <begin position="125"/>
        <end position="146"/>
    </location>
</feature>
<feature type="transmembrane region" description="Helical" evidence="7">
    <location>
        <begin position="190"/>
        <end position="217"/>
    </location>
</feature>
<feature type="transmembrane region" description="Helical" evidence="7">
    <location>
        <begin position="80"/>
        <end position="113"/>
    </location>
</feature>
<feature type="transmembrane region" description="Helical" evidence="7">
    <location>
        <begin position="403"/>
        <end position="420"/>
    </location>
</feature>
<dbReference type="Pfam" id="PF00860">
    <property type="entry name" value="Xan_ur_permease"/>
    <property type="match status" value="1"/>
</dbReference>
<feature type="transmembrane region" description="Helical" evidence="7">
    <location>
        <begin position="15"/>
        <end position="33"/>
    </location>
</feature>
<gene>
    <name evidence="8" type="ORF">EYB31_31705</name>
</gene>
<evidence type="ECO:0000256" key="3">
    <source>
        <dbReference type="ARBA" id="ARBA00022448"/>
    </source>
</evidence>
<dbReference type="PANTHER" id="PTHR43337">
    <property type="entry name" value="XANTHINE/URACIL PERMEASE C887.17-RELATED"/>
    <property type="match status" value="1"/>
</dbReference>
<feature type="transmembrane region" description="Helical" evidence="7">
    <location>
        <begin position="166"/>
        <end position="183"/>
    </location>
</feature>
<keyword evidence="4 7" id="KW-0812">Transmembrane</keyword>
<proteinExistence type="inferred from homology"/>
<dbReference type="PANTHER" id="PTHR43337:SF2">
    <property type="entry name" value="XANTHINE_URACIL PERMEASE"/>
    <property type="match status" value="1"/>
</dbReference>
<feature type="transmembrane region" description="Helical" evidence="7">
    <location>
        <begin position="308"/>
        <end position="327"/>
    </location>
</feature>
<dbReference type="AlphaFoldDB" id="A0A4Q9DG70"/>
<comment type="subcellular location">
    <subcellularLocation>
        <location evidence="1">Membrane</location>
        <topology evidence="1">Multi-pass membrane protein</topology>
    </subcellularLocation>
</comment>
<comment type="caution">
    <text evidence="8">The sequence shown here is derived from an EMBL/GenBank/DDBJ whole genome shotgun (WGS) entry which is preliminary data.</text>
</comment>
<dbReference type="InterPro" id="IPR006043">
    <property type="entry name" value="NCS2"/>
</dbReference>
<dbReference type="Proteomes" id="UP000293142">
    <property type="component" value="Unassembled WGS sequence"/>
</dbReference>
<dbReference type="OrthoDB" id="9808458at2"/>
<evidence type="ECO:0000256" key="1">
    <source>
        <dbReference type="ARBA" id="ARBA00004141"/>
    </source>
</evidence>
<evidence type="ECO:0000313" key="8">
    <source>
        <dbReference type="EMBL" id="TBL71107.1"/>
    </source>
</evidence>
<reference evidence="8 9" key="1">
    <citation type="submission" date="2019-02" db="EMBL/GenBank/DDBJ databases">
        <title>Paenibacillus sp. nov., isolated from surface-sterilized tissue of Thalictrum simplex L.</title>
        <authorList>
            <person name="Tuo L."/>
        </authorList>
    </citation>
    <scope>NUCLEOTIDE SEQUENCE [LARGE SCALE GENOMIC DNA]</scope>
    <source>
        <strain evidence="8 9">N2SHLJ1</strain>
    </source>
</reference>
<evidence type="ECO:0000256" key="6">
    <source>
        <dbReference type="ARBA" id="ARBA00023136"/>
    </source>
</evidence>
<organism evidence="8 9">
    <name type="scientific">Paenibacillus thalictri</name>
    <dbReference type="NCBI Taxonomy" id="2527873"/>
    <lineage>
        <taxon>Bacteria</taxon>
        <taxon>Bacillati</taxon>
        <taxon>Bacillota</taxon>
        <taxon>Bacilli</taxon>
        <taxon>Bacillales</taxon>
        <taxon>Paenibacillaceae</taxon>
        <taxon>Paenibacillus</taxon>
    </lineage>
</organism>
<evidence type="ECO:0000256" key="7">
    <source>
        <dbReference type="SAM" id="Phobius"/>
    </source>
</evidence>
<dbReference type="EMBL" id="SIRE01000028">
    <property type="protein sequence ID" value="TBL71107.1"/>
    <property type="molecule type" value="Genomic_DNA"/>
</dbReference>
<dbReference type="InterPro" id="IPR045018">
    <property type="entry name" value="Azg-like"/>
</dbReference>
<evidence type="ECO:0000313" key="9">
    <source>
        <dbReference type="Proteomes" id="UP000293142"/>
    </source>
</evidence>
<comment type="similarity">
    <text evidence="2">Belongs to the nucleobase:cation symporter-2 (NCS2) (TC 2.A.40) family. Azg-like subfamily.</text>
</comment>
<evidence type="ECO:0000256" key="2">
    <source>
        <dbReference type="ARBA" id="ARBA00005697"/>
    </source>
</evidence>
<evidence type="ECO:0000256" key="5">
    <source>
        <dbReference type="ARBA" id="ARBA00022989"/>
    </source>
</evidence>
<sequence>MLNLQNEQTTVRTEVMAGITSFMTVSYIVIVNGSMLAQAGMPYEAAILATVFACLAGCLLMALWANSPLIVIPGMGDNAFFVYVLVTAFGLSWRQSLAAVLLAGIVFAAVAWSKRAIAWIQTIPSPLIHAMTAGIGLFISFLGFIKGGLVVSSPNTLVTLGHLGDPHVWTTIITLAIGLPLYLRKVPGSFLITMATGTGIGMLAGIVDLSGLSGGGVSLSRYRELLWAFDFSAASSFPFWVAVFSLSVVIVFQNMAAQLGMLPDVSKFERSFQANSASIIGAAMLGCSSTTTAAESVAGIAAGGRTGVTSLTAGLLFLPALFLIPFLKLVPDSAIAPILIIVGGLMVQKAQHIPFGDLTESFPAYLILALIPLTFSIANGIAAGFIAYPLVKIASGRRREVPATVYVVAALFVLYFVLGSL</sequence>
<dbReference type="GO" id="GO:0005886">
    <property type="term" value="C:plasma membrane"/>
    <property type="evidence" value="ECO:0007669"/>
    <property type="project" value="TreeGrafter"/>
</dbReference>
<feature type="transmembrane region" description="Helical" evidence="7">
    <location>
        <begin position="365"/>
        <end position="391"/>
    </location>
</feature>
<protein>
    <submittedName>
        <fullName evidence="8">NCS2 family permease</fullName>
    </submittedName>
</protein>
<feature type="transmembrane region" description="Helical" evidence="7">
    <location>
        <begin position="277"/>
        <end position="302"/>
    </location>
</feature>
<feature type="transmembrane region" description="Helical" evidence="7">
    <location>
        <begin position="45"/>
        <end position="65"/>
    </location>
</feature>
<keyword evidence="9" id="KW-1185">Reference proteome</keyword>